<gene>
    <name evidence="2" type="ORF">XAT740_LOCUS59645</name>
</gene>
<reference evidence="2" key="1">
    <citation type="submission" date="2021-02" db="EMBL/GenBank/DDBJ databases">
        <authorList>
            <person name="Nowell W R."/>
        </authorList>
    </citation>
    <scope>NUCLEOTIDE SEQUENCE</scope>
</reference>
<accession>A0A816GQ09</accession>
<name>A0A816GQ09_ADIRI</name>
<feature type="compositionally biased region" description="Low complexity" evidence="1">
    <location>
        <begin position="1"/>
        <end position="16"/>
    </location>
</feature>
<keyword evidence="3" id="KW-1185">Reference proteome</keyword>
<protein>
    <submittedName>
        <fullName evidence="2">Uncharacterized protein</fullName>
    </submittedName>
</protein>
<dbReference type="InterPro" id="IPR012340">
    <property type="entry name" value="NA-bd_OB-fold"/>
</dbReference>
<dbReference type="SUPFAM" id="SSF50249">
    <property type="entry name" value="Nucleic acid-binding proteins"/>
    <property type="match status" value="2"/>
</dbReference>
<dbReference type="AlphaFoldDB" id="A0A816GQ09"/>
<dbReference type="Gene3D" id="2.40.50.140">
    <property type="entry name" value="Nucleic acid-binding proteins"/>
    <property type="match status" value="2"/>
</dbReference>
<proteinExistence type="predicted"/>
<evidence type="ECO:0000256" key="1">
    <source>
        <dbReference type="SAM" id="MobiDB-lite"/>
    </source>
</evidence>
<dbReference type="EMBL" id="CAJNOR010013986">
    <property type="protein sequence ID" value="CAF1676184.1"/>
    <property type="molecule type" value="Genomic_DNA"/>
</dbReference>
<evidence type="ECO:0000313" key="3">
    <source>
        <dbReference type="Proteomes" id="UP000663828"/>
    </source>
</evidence>
<feature type="region of interest" description="Disordered" evidence="1">
    <location>
        <begin position="1"/>
        <end position="65"/>
    </location>
</feature>
<feature type="non-terminal residue" evidence="2">
    <location>
        <position position="1"/>
    </location>
</feature>
<evidence type="ECO:0000313" key="2">
    <source>
        <dbReference type="EMBL" id="CAF1676184.1"/>
    </source>
</evidence>
<organism evidence="2 3">
    <name type="scientific">Adineta ricciae</name>
    <name type="common">Rotifer</name>
    <dbReference type="NCBI Taxonomy" id="249248"/>
    <lineage>
        <taxon>Eukaryota</taxon>
        <taxon>Metazoa</taxon>
        <taxon>Spiralia</taxon>
        <taxon>Gnathifera</taxon>
        <taxon>Rotifera</taxon>
        <taxon>Eurotatoria</taxon>
        <taxon>Bdelloidea</taxon>
        <taxon>Adinetida</taxon>
        <taxon>Adinetidae</taxon>
        <taxon>Adineta</taxon>
    </lineage>
</organism>
<dbReference type="Proteomes" id="UP000663828">
    <property type="component" value="Unassembled WGS sequence"/>
</dbReference>
<comment type="caution">
    <text evidence="2">The sequence shown here is derived from an EMBL/GenBank/DDBJ whole genome shotgun (WGS) entry which is preliminary data.</text>
</comment>
<sequence>MSNNTTNESDNDSSSSESDDEMINDKQGGSNSDHSVEYEDHRNTNTKRIETIDVSEESSGIGNGGERDVVVVAENNDAGENDAVASVNNQLENQGNWKLRAIVHFKHPKKTFTNATGVGEVTTWDLVDDTGSMNLVAFNIQSNMMTNTLIIGKCYEMSHLSIKTVDRVYKTLSNDVQLLATSRTSAHEVVSNFTYEPVANFVTLQEIENLPLHSIVVKKSFAAFFLCSLMNRTQSDSSIFTWSMFYLDVNVQVLRDYGTTTGFSNNYSWSRREIHVGQNGVAIRMTLWNDQAKQVSSSMVNLRIKCKNVKISWFNGSRTLISLRN</sequence>
<feature type="compositionally biased region" description="Basic and acidic residues" evidence="1">
    <location>
        <begin position="34"/>
        <end position="51"/>
    </location>
</feature>